<evidence type="ECO:0000313" key="2">
    <source>
        <dbReference type="EMBL" id="KAF7316696.1"/>
    </source>
</evidence>
<dbReference type="PANTHER" id="PTHR43684:SF4">
    <property type="entry name" value="ENOYL-COA HYDRATASE_ISOMERASE FAMILY PROTEIN (AFU_ORTHOLOGUE AFUA_1G01890)"/>
    <property type="match status" value="1"/>
</dbReference>
<name>A0A8H6WH75_MYCCL</name>
<dbReference type="Proteomes" id="UP000613580">
    <property type="component" value="Unassembled WGS sequence"/>
</dbReference>
<dbReference type="CDD" id="cd06558">
    <property type="entry name" value="crotonase-like"/>
    <property type="match status" value="1"/>
</dbReference>
<evidence type="ECO:0000256" key="1">
    <source>
        <dbReference type="ARBA" id="ARBA00005254"/>
    </source>
</evidence>
<keyword evidence="2" id="KW-0413">Isomerase</keyword>
<dbReference type="Pfam" id="PF00378">
    <property type="entry name" value="ECH_1"/>
    <property type="match status" value="1"/>
</dbReference>
<dbReference type="PANTHER" id="PTHR43684">
    <property type="match status" value="1"/>
</dbReference>
<reference evidence="2" key="1">
    <citation type="submission" date="2020-05" db="EMBL/GenBank/DDBJ databases">
        <title>Mycena genomes resolve the evolution of fungal bioluminescence.</title>
        <authorList>
            <person name="Tsai I.J."/>
        </authorList>
    </citation>
    <scope>NUCLEOTIDE SEQUENCE</scope>
    <source>
        <strain evidence="2">110903Hualien_Pintung</strain>
    </source>
</reference>
<evidence type="ECO:0000313" key="3">
    <source>
        <dbReference type="Proteomes" id="UP000613580"/>
    </source>
</evidence>
<organism evidence="2 3">
    <name type="scientific">Mycena chlorophos</name>
    <name type="common">Agaric fungus</name>
    <name type="synonym">Agaricus chlorophos</name>
    <dbReference type="NCBI Taxonomy" id="658473"/>
    <lineage>
        <taxon>Eukaryota</taxon>
        <taxon>Fungi</taxon>
        <taxon>Dikarya</taxon>
        <taxon>Basidiomycota</taxon>
        <taxon>Agaricomycotina</taxon>
        <taxon>Agaricomycetes</taxon>
        <taxon>Agaricomycetidae</taxon>
        <taxon>Agaricales</taxon>
        <taxon>Marasmiineae</taxon>
        <taxon>Mycenaceae</taxon>
        <taxon>Mycena</taxon>
    </lineage>
</organism>
<dbReference type="SUPFAM" id="SSF52096">
    <property type="entry name" value="ClpP/crotonase"/>
    <property type="match status" value="1"/>
</dbReference>
<dbReference type="InterPro" id="IPR051053">
    <property type="entry name" value="ECH/Chromodomain_protein"/>
</dbReference>
<dbReference type="OrthoDB" id="2018133at2759"/>
<dbReference type="InterPro" id="IPR029045">
    <property type="entry name" value="ClpP/crotonase-like_dom_sf"/>
</dbReference>
<dbReference type="Gene3D" id="3.90.226.10">
    <property type="entry name" value="2-enoyl-CoA Hydratase, Chain A, domain 1"/>
    <property type="match status" value="1"/>
</dbReference>
<dbReference type="GO" id="GO:0016853">
    <property type="term" value="F:isomerase activity"/>
    <property type="evidence" value="ECO:0007669"/>
    <property type="project" value="UniProtKB-KW"/>
</dbReference>
<sequence>MAAPDYAALGFTTLDVKLDGAVLIVLQTRSKEYNTWNGVVPHELIRVFELADKDDRVRAVIVSADPKAGAYCGGAALDPKKGWNALFTPEEQREGPHAHRDTGGRVAMAIYKCRKLTIAAVNGHAAGVGMTAMQLPFDVRFIWSGARLSMPFIRRGIVPEATSTYLLARLIGQSRAMSVMLTGSTFSPDSPALAGLYHQSFPTREAVFPAALEFAKEIAASSSQLSVAVTKSLIQRPGDSIEENHLLDSFAIRTLGPGVDGSEGILSFLQKRAPKFSGTLSKDLGPWFPWWREMNTKHRDTKL</sequence>
<protein>
    <submittedName>
        <fullName evidence="2">Enoyl-CoA hydratase isomerase family protein</fullName>
    </submittedName>
</protein>
<comment type="caution">
    <text evidence="2">The sequence shown here is derived from an EMBL/GenBank/DDBJ whole genome shotgun (WGS) entry which is preliminary data.</text>
</comment>
<keyword evidence="3" id="KW-1185">Reference proteome</keyword>
<dbReference type="EMBL" id="JACAZE010000005">
    <property type="protein sequence ID" value="KAF7316696.1"/>
    <property type="molecule type" value="Genomic_DNA"/>
</dbReference>
<dbReference type="AlphaFoldDB" id="A0A8H6WH75"/>
<comment type="similarity">
    <text evidence="1">Belongs to the enoyl-CoA hydratase/isomerase family.</text>
</comment>
<gene>
    <name evidence="2" type="ORF">HMN09_00402700</name>
</gene>
<proteinExistence type="inferred from homology"/>
<accession>A0A8H6WH75</accession>
<dbReference type="InterPro" id="IPR001753">
    <property type="entry name" value="Enoyl-CoA_hydra/iso"/>
</dbReference>